<protein>
    <submittedName>
        <fullName evidence="11">Polysaccharide biosynthesis tyrosine autokinase</fullName>
        <ecNumber evidence="11">2.7.10.2</ecNumber>
    </submittedName>
</protein>
<comment type="caution">
    <text evidence="11">The sequence shown here is derived from an EMBL/GenBank/DDBJ whole genome shotgun (WGS) entry which is preliminary data.</text>
</comment>
<proteinExistence type="predicted"/>
<name>A0ABX0VZK5_9RHOB</name>
<keyword evidence="11" id="KW-0808">Transferase</keyword>
<feature type="transmembrane region" description="Helical" evidence="8">
    <location>
        <begin position="21"/>
        <end position="40"/>
    </location>
</feature>
<evidence type="ECO:0000256" key="7">
    <source>
        <dbReference type="ARBA" id="ARBA00023136"/>
    </source>
</evidence>
<accession>A0ABX0VZK5</accession>
<dbReference type="InterPro" id="IPR032807">
    <property type="entry name" value="GNVR"/>
</dbReference>
<evidence type="ECO:0000256" key="3">
    <source>
        <dbReference type="ARBA" id="ARBA00022692"/>
    </source>
</evidence>
<reference evidence="11 12" key="1">
    <citation type="submission" date="2020-03" db="EMBL/GenBank/DDBJ databases">
        <title>Bacterial isolates of synthetic phycosphere.</title>
        <authorList>
            <person name="Fu H."/>
            <person name="Moran M.A."/>
        </authorList>
    </citation>
    <scope>NUCLEOTIDE SEQUENCE [LARGE SCALE GENOMIC DNA]</scope>
    <source>
        <strain evidence="11 12">HF1</strain>
    </source>
</reference>
<evidence type="ECO:0000256" key="1">
    <source>
        <dbReference type="ARBA" id="ARBA00004651"/>
    </source>
</evidence>
<evidence type="ECO:0000256" key="4">
    <source>
        <dbReference type="ARBA" id="ARBA00022741"/>
    </source>
</evidence>
<evidence type="ECO:0000259" key="9">
    <source>
        <dbReference type="Pfam" id="PF02706"/>
    </source>
</evidence>
<dbReference type="NCBIfam" id="TIGR01007">
    <property type="entry name" value="eps_fam"/>
    <property type="match status" value="1"/>
</dbReference>
<evidence type="ECO:0000313" key="12">
    <source>
        <dbReference type="Proteomes" id="UP000709466"/>
    </source>
</evidence>
<gene>
    <name evidence="11" type="ORF">HCZ30_06445</name>
</gene>
<dbReference type="Pfam" id="PF02706">
    <property type="entry name" value="Wzz"/>
    <property type="match status" value="1"/>
</dbReference>
<evidence type="ECO:0000256" key="5">
    <source>
        <dbReference type="ARBA" id="ARBA00022840"/>
    </source>
</evidence>
<dbReference type="Gene3D" id="3.40.50.300">
    <property type="entry name" value="P-loop containing nucleotide triphosphate hydrolases"/>
    <property type="match status" value="1"/>
</dbReference>
<dbReference type="EMBL" id="JAATOP010000003">
    <property type="protein sequence ID" value="NIY72073.1"/>
    <property type="molecule type" value="Genomic_DNA"/>
</dbReference>
<keyword evidence="12" id="KW-1185">Reference proteome</keyword>
<feature type="domain" description="Polysaccharide chain length determinant N-terminal" evidence="9">
    <location>
        <begin position="8"/>
        <end position="97"/>
    </location>
</feature>
<evidence type="ECO:0000256" key="6">
    <source>
        <dbReference type="ARBA" id="ARBA00022989"/>
    </source>
</evidence>
<keyword evidence="2" id="KW-1003">Cell membrane</keyword>
<evidence type="ECO:0000256" key="2">
    <source>
        <dbReference type="ARBA" id="ARBA00022475"/>
    </source>
</evidence>
<dbReference type="Proteomes" id="UP000709466">
    <property type="component" value="Unassembled WGS sequence"/>
</dbReference>
<evidence type="ECO:0000313" key="11">
    <source>
        <dbReference type="EMBL" id="NIY72073.1"/>
    </source>
</evidence>
<dbReference type="SUPFAM" id="SSF52540">
    <property type="entry name" value="P-loop containing nucleoside triphosphate hydrolases"/>
    <property type="match status" value="1"/>
</dbReference>
<keyword evidence="5" id="KW-0067">ATP-binding</keyword>
<keyword evidence="7 8" id="KW-0472">Membrane</keyword>
<dbReference type="PANTHER" id="PTHR32309">
    <property type="entry name" value="TYROSINE-PROTEIN KINASE"/>
    <property type="match status" value="1"/>
</dbReference>
<feature type="domain" description="Tyrosine-protein kinase G-rich" evidence="10">
    <location>
        <begin position="365"/>
        <end position="439"/>
    </location>
</feature>
<keyword evidence="3 8" id="KW-0812">Transmembrane</keyword>
<dbReference type="InterPro" id="IPR003856">
    <property type="entry name" value="LPS_length_determ_N"/>
</dbReference>
<sequence length="704" mass="76528">MTDQDSDFIDLKEILSIIRRQARLIVLTVIVALAIAFFHLTQATSQYTATTLLMVDPQGKNVLDLETGTTSSQADNARLESEVEILKSDSLALTTIQTQELYLTDEYGPSFGITDKLRAALGMDVNELPTGEDLLQSTLGKFNDSLSVRRRGLTYLIAVSATSESPQRAADIANAHAQNYIAQQVTSKVDSSLSARDVIQNQLAQARATLANTDGALEDYIDQNLSRLESEIGSDRISQLRGDLTAMNQQLDMARASQTAARQALANQNYDELAQQVGDAALARLNQQREALQRRLAGTEAGTAEAIDLASGLAQIEDQLQSQAQAAVSDLDMSIRSYQDEGTTIRGAIRDEVLASNLSPETLAEIYSLQQEAQIAQRQYDTLLSRMRDIETQALVQIADSRIVSEALPPRNASFPNKKLELALALVAGLGIGVAIAFANEYFFGGVVSASQLANIIPLRVAAVIPKVQQGTNELSVADRLVDEPMSMIAESFRRLRATIDLQVPDKPGEGKVIMVTSSIPAEGKSTDALSLARTYAIAGKRTLLIDGDLRKPSQHKLIGAEPQHGLLEYLIDGNSSEHSTGEFYDADPKTPLGIMMGKRRSNVPTDAPLQSAAFEELIKNARKALDVIIIDTAPLVPVVDARYIAPMADAVVVCVRYGVTNQSDLRTCYEQLTDSVRQGTAMVSVLNCHEGQEKSYRYTGYYS</sequence>
<dbReference type="InterPro" id="IPR050445">
    <property type="entry name" value="Bact_polysacc_biosynth/exp"/>
</dbReference>
<evidence type="ECO:0000256" key="8">
    <source>
        <dbReference type="SAM" id="Phobius"/>
    </source>
</evidence>
<dbReference type="InterPro" id="IPR027417">
    <property type="entry name" value="P-loop_NTPase"/>
</dbReference>
<dbReference type="RefSeq" id="WP_167637458.1">
    <property type="nucleotide sequence ID" value="NZ_JAATOP010000003.1"/>
</dbReference>
<dbReference type="Pfam" id="PF13807">
    <property type="entry name" value="GNVR"/>
    <property type="match status" value="1"/>
</dbReference>
<dbReference type="EC" id="2.7.10.2" evidence="11"/>
<evidence type="ECO:0000259" key="10">
    <source>
        <dbReference type="Pfam" id="PF13807"/>
    </source>
</evidence>
<dbReference type="PANTHER" id="PTHR32309:SF13">
    <property type="entry name" value="FERRIC ENTEROBACTIN TRANSPORT PROTEIN FEPE"/>
    <property type="match status" value="1"/>
</dbReference>
<dbReference type="InterPro" id="IPR005702">
    <property type="entry name" value="Wzc-like_C"/>
</dbReference>
<dbReference type="GO" id="GO:0004715">
    <property type="term" value="F:non-membrane spanning protein tyrosine kinase activity"/>
    <property type="evidence" value="ECO:0007669"/>
    <property type="project" value="UniProtKB-EC"/>
</dbReference>
<comment type="subcellular location">
    <subcellularLocation>
        <location evidence="1">Cell membrane</location>
        <topology evidence="1">Multi-pass membrane protein</topology>
    </subcellularLocation>
</comment>
<keyword evidence="4" id="KW-0547">Nucleotide-binding</keyword>
<dbReference type="CDD" id="cd05387">
    <property type="entry name" value="BY-kinase"/>
    <property type="match status" value="1"/>
</dbReference>
<organism evidence="11 12">
    <name type="scientific">Marivivens donghaensis</name>
    <dbReference type="NCBI Taxonomy" id="1699413"/>
    <lineage>
        <taxon>Bacteria</taxon>
        <taxon>Pseudomonadati</taxon>
        <taxon>Pseudomonadota</taxon>
        <taxon>Alphaproteobacteria</taxon>
        <taxon>Rhodobacterales</taxon>
        <taxon>Paracoccaceae</taxon>
        <taxon>Marivivens group</taxon>
        <taxon>Marivivens</taxon>
    </lineage>
</organism>
<keyword evidence="6 8" id="KW-1133">Transmembrane helix</keyword>